<evidence type="ECO:0000313" key="4">
    <source>
        <dbReference type="Proteomes" id="UP000567179"/>
    </source>
</evidence>
<proteinExistence type="predicted"/>
<evidence type="ECO:0000313" key="3">
    <source>
        <dbReference type="EMBL" id="KAF5319723.1"/>
    </source>
</evidence>
<dbReference type="PANTHER" id="PTHR13847">
    <property type="entry name" value="SARCOSINE DEHYDROGENASE-RELATED"/>
    <property type="match status" value="1"/>
</dbReference>
<reference evidence="3 4" key="1">
    <citation type="journal article" date="2020" name="ISME J.">
        <title>Uncovering the hidden diversity of litter-decomposition mechanisms in mushroom-forming fungi.</title>
        <authorList>
            <person name="Floudas D."/>
            <person name="Bentzer J."/>
            <person name="Ahren D."/>
            <person name="Johansson T."/>
            <person name="Persson P."/>
            <person name="Tunlid A."/>
        </authorList>
    </citation>
    <scope>NUCLEOTIDE SEQUENCE [LARGE SCALE GENOMIC DNA]</scope>
    <source>
        <strain evidence="3 4">CBS 101986</strain>
    </source>
</reference>
<evidence type="ECO:0000256" key="1">
    <source>
        <dbReference type="SAM" id="SignalP"/>
    </source>
</evidence>
<sequence length="528" mass="57774">MRGGLLTLLSLTLAATTSSSPESGSRLPVANATKSFWIDTPGSNPLAEEGSSGELTRRSDVCIIGSGITGVSVAWHISQAWRHEQQKPSVTIFEAREFCSGATGRNGGHLTRNAFSAFLRREALYGTSESLKSYRLEEYTANSLVDFITARELSDAVGLVEGGHLQIFRTEDDEVAAKKDYDAYQAAREVHFGAREELGVRWIGTEELAKEYGVDANLNYTAVYFIGHNLWPCKLVTELFKDSNNIVLHTKTPVTAITPLVDGLSASHDQTPLTTDETRDRWTLHTPRGTVACKYVVHATNAYASHLLPFLSGSNSNNTNPALPRGAHGIIPTRGQVGTVRAAVSAEELPWLNSWDGGAGGWEYWFPRYQDTLKSQKNPLIVFGGARQHSGGTLETGMVDDSIVNPLVTAALRRFLPTVFPGQFGEVPDEREAEGDPWEMEWTGIMGFTSTGEPLVGPITRPQTPGSIKDSRTYNGQYIAAGFTGHGMPRAYACAEVVAGMITADIWGVEWKKPEWLPERYLNWATHP</sequence>
<dbReference type="AlphaFoldDB" id="A0A8H5F1D2"/>
<dbReference type="GO" id="GO:0005737">
    <property type="term" value="C:cytoplasm"/>
    <property type="evidence" value="ECO:0007669"/>
    <property type="project" value="TreeGrafter"/>
</dbReference>
<dbReference type="EMBL" id="JAACJJ010000029">
    <property type="protein sequence ID" value="KAF5319723.1"/>
    <property type="molecule type" value="Genomic_DNA"/>
</dbReference>
<dbReference type="PANTHER" id="PTHR13847:SF260">
    <property type="entry name" value="FAD DEPENDENT OXIDOREDUCTASE DOMAIN-CONTAINING PROTEIN"/>
    <property type="match status" value="1"/>
</dbReference>
<gene>
    <name evidence="3" type="ORF">D9619_008820</name>
</gene>
<feature type="domain" description="FAD dependent oxidoreductase" evidence="2">
    <location>
        <begin position="60"/>
        <end position="499"/>
    </location>
</feature>
<protein>
    <recommendedName>
        <fullName evidence="2">FAD dependent oxidoreductase domain-containing protein</fullName>
    </recommendedName>
</protein>
<feature type="signal peptide" evidence="1">
    <location>
        <begin position="1"/>
        <end position="19"/>
    </location>
</feature>
<dbReference type="Proteomes" id="UP000567179">
    <property type="component" value="Unassembled WGS sequence"/>
</dbReference>
<organism evidence="3 4">
    <name type="scientific">Psilocybe cf. subviscida</name>
    <dbReference type="NCBI Taxonomy" id="2480587"/>
    <lineage>
        <taxon>Eukaryota</taxon>
        <taxon>Fungi</taxon>
        <taxon>Dikarya</taxon>
        <taxon>Basidiomycota</taxon>
        <taxon>Agaricomycotina</taxon>
        <taxon>Agaricomycetes</taxon>
        <taxon>Agaricomycetidae</taxon>
        <taxon>Agaricales</taxon>
        <taxon>Agaricineae</taxon>
        <taxon>Strophariaceae</taxon>
        <taxon>Psilocybe</taxon>
    </lineage>
</organism>
<evidence type="ECO:0000259" key="2">
    <source>
        <dbReference type="Pfam" id="PF01266"/>
    </source>
</evidence>
<keyword evidence="4" id="KW-1185">Reference proteome</keyword>
<dbReference type="InterPro" id="IPR006076">
    <property type="entry name" value="FAD-dep_OxRdtase"/>
</dbReference>
<name>A0A8H5F1D2_9AGAR</name>
<feature type="chain" id="PRO_5034914423" description="FAD dependent oxidoreductase domain-containing protein" evidence="1">
    <location>
        <begin position="20"/>
        <end position="528"/>
    </location>
</feature>
<dbReference type="Gene3D" id="3.50.50.60">
    <property type="entry name" value="FAD/NAD(P)-binding domain"/>
    <property type="match status" value="1"/>
</dbReference>
<dbReference type="Gene3D" id="3.30.9.10">
    <property type="entry name" value="D-Amino Acid Oxidase, subunit A, domain 2"/>
    <property type="match status" value="1"/>
</dbReference>
<dbReference type="InterPro" id="IPR036188">
    <property type="entry name" value="FAD/NAD-bd_sf"/>
</dbReference>
<accession>A0A8H5F1D2</accession>
<dbReference type="OrthoDB" id="429143at2759"/>
<dbReference type="Pfam" id="PF01266">
    <property type="entry name" value="DAO"/>
    <property type="match status" value="1"/>
</dbReference>
<comment type="caution">
    <text evidence="3">The sequence shown here is derived from an EMBL/GenBank/DDBJ whole genome shotgun (WGS) entry which is preliminary data.</text>
</comment>
<dbReference type="SUPFAM" id="SSF51905">
    <property type="entry name" value="FAD/NAD(P)-binding domain"/>
    <property type="match status" value="1"/>
</dbReference>
<keyword evidence="1" id="KW-0732">Signal</keyword>